<dbReference type="AlphaFoldDB" id="A0A835FEL7"/>
<reference evidence="3" key="1">
    <citation type="submission" date="2020-07" db="EMBL/GenBank/DDBJ databases">
        <title>Genome sequence and genetic diversity analysis of an under-domesticated orphan crop, white fonio (Digitaria exilis).</title>
        <authorList>
            <person name="Bennetzen J.L."/>
            <person name="Chen S."/>
            <person name="Ma X."/>
            <person name="Wang X."/>
            <person name="Yssel A.E.J."/>
            <person name="Chaluvadi S.R."/>
            <person name="Johnson M."/>
            <person name="Gangashetty P."/>
            <person name="Hamidou F."/>
            <person name="Sanogo M.D."/>
            <person name="Zwaenepoel A."/>
            <person name="Wallace J."/>
            <person name="Van De Peer Y."/>
            <person name="Van Deynze A."/>
        </authorList>
    </citation>
    <scope>NUCLEOTIDE SEQUENCE</scope>
    <source>
        <tissue evidence="3">Leaves</tissue>
    </source>
</reference>
<evidence type="ECO:0000259" key="2">
    <source>
        <dbReference type="Pfam" id="PF07762"/>
    </source>
</evidence>
<proteinExistence type="predicted"/>
<dbReference type="Pfam" id="PF07762">
    <property type="entry name" value="DUF1618"/>
    <property type="match status" value="1"/>
</dbReference>
<name>A0A835FEL7_9POAL</name>
<dbReference type="EMBL" id="JACEFO010001098">
    <property type="protein sequence ID" value="KAF8748227.1"/>
    <property type="molecule type" value="Genomic_DNA"/>
</dbReference>
<feature type="compositionally biased region" description="Pro residues" evidence="1">
    <location>
        <begin position="10"/>
        <end position="22"/>
    </location>
</feature>
<dbReference type="PANTHER" id="PTHR33086:SF73">
    <property type="entry name" value="OS01G0245901 PROTEIN"/>
    <property type="match status" value="1"/>
</dbReference>
<dbReference type="InterPro" id="IPR011676">
    <property type="entry name" value="DUF1618"/>
</dbReference>
<feature type="region of interest" description="Disordered" evidence="1">
    <location>
        <begin position="1"/>
        <end position="22"/>
    </location>
</feature>
<dbReference type="SUPFAM" id="SSF50952">
    <property type="entry name" value="Soluble quinoprotein glucose dehydrogenase"/>
    <property type="match status" value="1"/>
</dbReference>
<dbReference type="Proteomes" id="UP000636709">
    <property type="component" value="Unassembled WGS sequence"/>
</dbReference>
<sequence length="584" mass="64242">MESGALDPLAPTPTPRPARPPPPWVILGCTPSISSPVDEVDERGEDLFVDWRDPPLVSSLAVRPSGSLSPLLQHISPDGDGDLYPYIVAADGATALLRAQKPRRRVADEEGVATRCAADRSCLARVGDIGFVSAASDAAHHMVVELYPNATTGRATLRRFSTELGAWVSDEVRYPPRHRPWGSNGFVTHDGKLWWVDLAYGLLSCEFSMPRSVAALALIHPKLSSVVYFFQGTEQKSFLLAVDLSSRSVLNWKEYAVPHVSAIQHSYRFVQPWQLSPSIARGNDGACAEERVWFLLGRHPVIRKDASFGPEEDFSLDLKSPLSATTVAMRRLVGGDRVHQPFVVAADECGKLLLSGTIGSRISLLVLDVVTQKAFSIGHPPGVAAHNLGCTGIIADPQHTGSYLVAELKPITGTNRATLLRFSTELGGWVSSEVDYPLHDRPWDGNRVISHAGKLWWIDLSYGLLSCDPFANDVHLDFLELPEGCQLAVGTECPKMLRGLNVSGGKLRYVQIDNGTSHTVSMWTLADPERALWDHNYQVPLADIWTGRKYKKYMRKEKQFMVAFVDPSTPGFSLFLSWLVHVQG</sequence>
<dbReference type="OrthoDB" id="645194at2759"/>
<organism evidence="3 4">
    <name type="scientific">Digitaria exilis</name>
    <dbReference type="NCBI Taxonomy" id="1010633"/>
    <lineage>
        <taxon>Eukaryota</taxon>
        <taxon>Viridiplantae</taxon>
        <taxon>Streptophyta</taxon>
        <taxon>Embryophyta</taxon>
        <taxon>Tracheophyta</taxon>
        <taxon>Spermatophyta</taxon>
        <taxon>Magnoliopsida</taxon>
        <taxon>Liliopsida</taxon>
        <taxon>Poales</taxon>
        <taxon>Poaceae</taxon>
        <taxon>PACMAD clade</taxon>
        <taxon>Panicoideae</taxon>
        <taxon>Panicodae</taxon>
        <taxon>Paniceae</taxon>
        <taxon>Anthephorinae</taxon>
        <taxon>Digitaria</taxon>
    </lineage>
</organism>
<protein>
    <recommendedName>
        <fullName evidence="2">DUF1618 domain-containing protein</fullName>
    </recommendedName>
</protein>
<evidence type="ECO:0000313" key="4">
    <source>
        <dbReference type="Proteomes" id="UP000636709"/>
    </source>
</evidence>
<evidence type="ECO:0000256" key="1">
    <source>
        <dbReference type="SAM" id="MobiDB-lite"/>
    </source>
</evidence>
<comment type="caution">
    <text evidence="3">The sequence shown here is derived from an EMBL/GenBank/DDBJ whole genome shotgun (WGS) entry which is preliminary data.</text>
</comment>
<feature type="domain" description="DUF1618" evidence="2">
    <location>
        <begin position="457"/>
        <end position="565"/>
    </location>
</feature>
<evidence type="ECO:0000313" key="3">
    <source>
        <dbReference type="EMBL" id="KAF8748227.1"/>
    </source>
</evidence>
<keyword evidence="4" id="KW-1185">Reference proteome</keyword>
<gene>
    <name evidence="3" type="ORF">HU200_012968</name>
</gene>
<dbReference type="InterPro" id="IPR011041">
    <property type="entry name" value="Quinoprot_gluc/sorb_DH_b-prop"/>
</dbReference>
<dbReference type="PANTHER" id="PTHR33086">
    <property type="entry name" value="OS05G0468200 PROTEIN-RELATED"/>
    <property type="match status" value="1"/>
</dbReference>
<accession>A0A835FEL7</accession>